<dbReference type="Proteomes" id="UP000030321">
    <property type="component" value="Unassembled WGS sequence"/>
</dbReference>
<proteinExistence type="predicted"/>
<dbReference type="EMBL" id="BBPA01000060">
    <property type="protein sequence ID" value="GAL94748.1"/>
    <property type="molecule type" value="Genomic_DNA"/>
</dbReference>
<gene>
    <name evidence="1" type="ORF">N44_03339</name>
</gene>
<evidence type="ECO:0000313" key="1">
    <source>
        <dbReference type="EMBL" id="GAL94748.1"/>
    </source>
</evidence>
<evidence type="ECO:0000313" key="2">
    <source>
        <dbReference type="Proteomes" id="UP000030321"/>
    </source>
</evidence>
<name>A0A0A1VZ05_MICAE</name>
<protein>
    <submittedName>
        <fullName evidence="1">Uncharacterized protein</fullName>
    </submittedName>
</protein>
<organism evidence="1 2">
    <name type="scientific">Microcystis aeruginosa NIES-44</name>
    <dbReference type="NCBI Taxonomy" id="449439"/>
    <lineage>
        <taxon>Bacteria</taxon>
        <taxon>Bacillati</taxon>
        <taxon>Cyanobacteriota</taxon>
        <taxon>Cyanophyceae</taxon>
        <taxon>Oscillatoriophycideae</taxon>
        <taxon>Chroococcales</taxon>
        <taxon>Microcystaceae</taxon>
        <taxon>Microcystis</taxon>
    </lineage>
</organism>
<dbReference type="AlphaFoldDB" id="A0A0A1VZ05"/>
<accession>A0A0A1VZ05</accession>
<comment type="caution">
    <text evidence="1">The sequence shown here is derived from an EMBL/GenBank/DDBJ whole genome shotgun (WGS) entry which is preliminary data.</text>
</comment>
<reference evidence="2" key="1">
    <citation type="journal article" date="2015" name="Genome">
        <title>Whole Genome Sequence of the Non-Microcystin-Producing Microcystis aeruginosa Strain NIES-44.</title>
        <authorList>
            <person name="Okano K."/>
            <person name="Miyata N."/>
            <person name="Ozaki Y."/>
        </authorList>
    </citation>
    <scope>NUCLEOTIDE SEQUENCE [LARGE SCALE GENOMIC DNA]</scope>
    <source>
        <strain evidence="2">NIES-44</strain>
    </source>
</reference>
<sequence>MRILFFFLPISAIFDTVFWAFLWSRSQVYSLNIRKKRASLGSWLKNVHNVTLWAQAVR</sequence>